<dbReference type="Proteomes" id="UP000006174">
    <property type="component" value="Unassembled WGS sequence"/>
</dbReference>
<protein>
    <submittedName>
        <fullName evidence="2">Uncharacterized protein</fullName>
    </submittedName>
</protein>
<dbReference type="HOGENOM" id="CLU_052083_0_0_1"/>
<name>I2FNJ0_USTHO</name>
<evidence type="ECO:0000313" key="3">
    <source>
        <dbReference type="Proteomes" id="UP000006174"/>
    </source>
</evidence>
<dbReference type="AlphaFoldDB" id="I2FNJ0"/>
<proteinExistence type="predicted"/>
<dbReference type="EMBL" id="CAGI01000004">
    <property type="protein sequence ID" value="CCF48483.1"/>
    <property type="molecule type" value="Genomic_DNA"/>
</dbReference>
<evidence type="ECO:0000313" key="2">
    <source>
        <dbReference type="EMBL" id="CCF48483.1"/>
    </source>
</evidence>
<comment type="caution">
    <text evidence="2">The sequence shown here is derived from an EMBL/GenBank/DDBJ whole genome shotgun (WGS) entry which is preliminary data.</text>
</comment>
<sequence length="432" mass="47454">MTNSPYQTRSWASASAPPPPPRCRRIIVWLRPCKDLDPGAKSSNSLGPARVADLLASPVALPLPLEPLFLGMDDDIIPSPPAAPSLACNGPQLVGEDYSPASPPLDLYEVDARCPPRDLTMLEHQAAWEAELARTPTPPPTADEVVDTVLATSRPATPIYCLEVQPLMSPPRWRSHQTPPLPPPNQHFPTNGEIAGWAERFIVADLVAQIADQHYPLDWDVPCRLIPKCCLHRLAMLHLTEGCMPWPSWQCHQCFNLGIPCFASTFTNPFGECNWIPHACTHCYLAKLGHCKHDIPAHLGMEYPGDGTPSLQLQGSHQAEQAHLTIAGGDGPSLICSEEQTFNPVITGGWVTAMQVIFHLCQLELVSSILCVLQLFVEHYNHLYSERQPHELVTKSGSPPDPIDSWVEPTVNERWTRAALAAPCVPSGYVDI</sequence>
<evidence type="ECO:0000256" key="1">
    <source>
        <dbReference type="SAM" id="MobiDB-lite"/>
    </source>
</evidence>
<feature type="region of interest" description="Disordered" evidence="1">
    <location>
        <begin position="1"/>
        <end position="20"/>
    </location>
</feature>
<reference evidence="2 3" key="1">
    <citation type="journal article" date="2012" name="Plant Cell">
        <title>Genome comparison of barley and maize smut fungi reveals targeted loss of RNA silencing components and species-specific presence of transposable elements.</title>
        <authorList>
            <person name="Laurie J.D."/>
            <person name="Ali S."/>
            <person name="Linning R."/>
            <person name="Mannhaupt G."/>
            <person name="Wong P."/>
            <person name="Gueldener U."/>
            <person name="Muensterkoetter M."/>
            <person name="Moore R."/>
            <person name="Kahmann R."/>
            <person name="Bakkeren G."/>
            <person name="Schirawski J."/>
        </authorList>
    </citation>
    <scope>NUCLEOTIDE SEQUENCE [LARGE SCALE GENOMIC DNA]</scope>
    <source>
        <strain evidence="3">Uh4875-4</strain>
    </source>
</reference>
<gene>
    <name evidence="2" type="ORF">UHOR_12029</name>
</gene>
<organism evidence="2 3">
    <name type="scientific">Ustilago hordei</name>
    <name type="common">Barley covered smut fungus</name>
    <dbReference type="NCBI Taxonomy" id="120017"/>
    <lineage>
        <taxon>Eukaryota</taxon>
        <taxon>Fungi</taxon>
        <taxon>Dikarya</taxon>
        <taxon>Basidiomycota</taxon>
        <taxon>Ustilaginomycotina</taxon>
        <taxon>Ustilaginomycetes</taxon>
        <taxon>Ustilaginales</taxon>
        <taxon>Ustilaginaceae</taxon>
        <taxon>Ustilago</taxon>
    </lineage>
</organism>
<keyword evidence="3" id="KW-1185">Reference proteome</keyword>
<dbReference type="eggNOG" id="ENOG502RE5U">
    <property type="taxonomic scope" value="Eukaryota"/>
</dbReference>
<accession>I2FNJ0</accession>